<dbReference type="GO" id="GO:0070009">
    <property type="term" value="F:serine-type aminopeptidase activity"/>
    <property type="evidence" value="ECO:0007669"/>
    <property type="project" value="UniProtKB-UniRule"/>
</dbReference>
<dbReference type="SUPFAM" id="SSF50494">
    <property type="entry name" value="Trypsin-like serine proteases"/>
    <property type="match status" value="1"/>
</dbReference>
<dbReference type="InterPro" id="IPR009003">
    <property type="entry name" value="Peptidase_S1_PA"/>
</dbReference>
<evidence type="ECO:0000313" key="7">
    <source>
        <dbReference type="EMBL" id="AKE52212.1"/>
    </source>
</evidence>
<evidence type="ECO:0000256" key="5">
    <source>
        <dbReference type="ARBA" id="ARBA00022801"/>
    </source>
</evidence>
<dbReference type="PANTHER" id="PTHR38469">
    <property type="entry name" value="PERIPLASMIC PEPTIDASE SUBFAMILY S1B"/>
    <property type="match status" value="1"/>
</dbReference>
<keyword evidence="6" id="KW-0720">Serine protease</keyword>
<name>A0A0F6TQK7_9GAMM</name>
<feature type="signal peptide" evidence="6">
    <location>
        <begin position="1"/>
        <end position="21"/>
    </location>
</feature>
<dbReference type="EC" id="3.4.14.-" evidence="6"/>
<comment type="similarity">
    <text evidence="1 6">Belongs to the peptidase S46 family.</text>
</comment>
<proteinExistence type="inferred from homology"/>
<dbReference type="PATRIC" id="fig|914150.5.peg.1273"/>
<dbReference type="EMBL" id="CP010975">
    <property type="protein sequence ID" value="AKE52212.1"/>
    <property type="molecule type" value="Genomic_DNA"/>
</dbReference>
<dbReference type="PANTHER" id="PTHR38469:SF1">
    <property type="entry name" value="PERIPLASMIC PEPTIDASE SUBFAMILY S1B"/>
    <property type="match status" value="1"/>
</dbReference>
<dbReference type="KEGG" id="kge:TQ33_1256"/>
<reference evidence="7 8" key="1">
    <citation type="submission" date="2015-02" db="EMBL/GenBank/DDBJ databases">
        <title>Complete genome sequence of Kangiella geojedonensis strain YCS-5T.</title>
        <authorList>
            <person name="Kim K.M."/>
        </authorList>
    </citation>
    <scope>NUCLEOTIDE SEQUENCE [LARGE SCALE GENOMIC DNA]</scope>
    <source>
        <strain evidence="7 8">YCS-5</strain>
    </source>
</reference>
<keyword evidence="3 6" id="KW-0645">Protease</keyword>
<dbReference type="RefSeq" id="WP_046561308.1">
    <property type="nucleotide sequence ID" value="NZ_CP010975.1"/>
</dbReference>
<keyword evidence="5 6" id="KW-0378">Hydrolase</keyword>
<evidence type="ECO:0000256" key="3">
    <source>
        <dbReference type="ARBA" id="ARBA00022670"/>
    </source>
</evidence>
<accession>A0A0F6TQK7</accession>
<dbReference type="GO" id="GO:0006508">
    <property type="term" value="P:proteolysis"/>
    <property type="evidence" value="ECO:0007669"/>
    <property type="project" value="UniProtKB-KW"/>
</dbReference>
<dbReference type="Proteomes" id="UP000034071">
    <property type="component" value="Chromosome"/>
</dbReference>
<dbReference type="HOGENOM" id="CLU_013776_0_0_6"/>
<evidence type="ECO:0000256" key="2">
    <source>
        <dbReference type="ARBA" id="ARBA00022438"/>
    </source>
</evidence>
<gene>
    <name evidence="7" type="ORF">TQ33_1256</name>
</gene>
<feature type="chain" id="PRO_5023153798" description="Dipeptidyl-peptidase" evidence="6">
    <location>
        <begin position="22"/>
        <end position="722"/>
    </location>
</feature>
<dbReference type="GO" id="GO:0008239">
    <property type="term" value="F:dipeptidyl-peptidase activity"/>
    <property type="evidence" value="ECO:0007669"/>
    <property type="project" value="UniProtKB-UniRule"/>
</dbReference>
<organism evidence="7 8">
    <name type="scientific">Kangiella geojedonensis</name>
    <dbReference type="NCBI Taxonomy" id="914150"/>
    <lineage>
        <taxon>Bacteria</taxon>
        <taxon>Pseudomonadati</taxon>
        <taxon>Pseudomonadota</taxon>
        <taxon>Gammaproteobacteria</taxon>
        <taxon>Kangiellales</taxon>
        <taxon>Kangiellaceae</taxon>
        <taxon>Kangiella</taxon>
    </lineage>
</organism>
<dbReference type="STRING" id="914150.TQ33_1256"/>
<dbReference type="OrthoDB" id="9805367at2"/>
<evidence type="ECO:0000256" key="6">
    <source>
        <dbReference type="RuleBase" id="RU366067"/>
    </source>
</evidence>
<dbReference type="GO" id="GO:0043171">
    <property type="term" value="P:peptide catabolic process"/>
    <property type="evidence" value="ECO:0007669"/>
    <property type="project" value="UniProtKB-UniRule"/>
</dbReference>
<dbReference type="AlphaFoldDB" id="A0A0F6TQK7"/>
<keyword evidence="4 6" id="KW-0732">Signal</keyword>
<dbReference type="Pfam" id="PF10459">
    <property type="entry name" value="Peptidase_S46"/>
    <property type="match status" value="1"/>
</dbReference>
<keyword evidence="2 6" id="KW-0031">Aminopeptidase</keyword>
<dbReference type="InterPro" id="IPR019500">
    <property type="entry name" value="Pep_S46"/>
</dbReference>
<keyword evidence="8" id="KW-1185">Reference proteome</keyword>
<protein>
    <recommendedName>
        <fullName evidence="6">Dipeptidyl-peptidase</fullName>
        <ecNumber evidence="6">3.4.14.-</ecNumber>
    </recommendedName>
</protein>
<comment type="function">
    <text evidence="6">Catalyzes the removal of dipeptides from the N-terminus of oligopeptides.</text>
</comment>
<evidence type="ECO:0000256" key="1">
    <source>
        <dbReference type="ARBA" id="ARBA00010491"/>
    </source>
</evidence>
<evidence type="ECO:0000313" key="8">
    <source>
        <dbReference type="Proteomes" id="UP000034071"/>
    </source>
</evidence>
<sequence length="722" mass="81110">MKKLLSVAAISVAAATSPLMADEGMWQPSQLPLIEDQLEDAGLNIDPEDLSKLTEFPMGAVISLGGCTASFLSPQGLVATNHHCAYGSIQFNSTAENNLLEKGFLAKELSEELAAAPGSRVYVTTEVTDVTDAINDGLTDEMSGMERYKAVEKKEKALVADCEAEDGYRCNVYTFHGGLEYRLIKQMEIRDVRLVYAPSSHIGKYGGDVDNWMWPRHTGDFAFYRAYVGKDGKPADFSKDNVPYEPEHFLKVNASGVEKGDFVMVTGYPGRTNRYRTSAEVENQFEWSYPTFRTILHKYIDIIKENAPEGSDARVKYASTLAGLNNAEKNWGSMIESYGKGDLLARKQKLEADLEAWLLDNPAMKEKHGDALSQLDALIKEDIKDQAVELKKWGMNRDTLSGTAARLYRLAIESQKPDAEREPGYQERDLIRIKEGLKRMNRRWDADVEKALYKHFVAVYAELPEEDRVQSYDKFMGIDEEFNAEKFNGKVDKMFAETGLTDEETRLSWVGKSVDEFKASDDPFIQLAVATFEEKHQKELEEKEQSGKFKKLRPQYMAAIIDYYESQDKAVYADANSTLRVTYGNVKGYSPKDGIFATPFTTLEGLAAKHTGEEPFNSPAKQLELIKDKQYGKYQDETLNSVQVNFLSTVDTTGGNSGSPTMNGDAEFVGLLFDGVYESIIGDWDYNPNLNRSIHVSSAYMLWVMEHIDGAQNLIKEMKIVR</sequence>
<evidence type="ECO:0000256" key="4">
    <source>
        <dbReference type="ARBA" id="ARBA00022729"/>
    </source>
</evidence>